<dbReference type="Gene3D" id="1.20.120.1760">
    <property type="match status" value="1"/>
</dbReference>
<evidence type="ECO:0000256" key="5">
    <source>
        <dbReference type="ARBA" id="ARBA00022692"/>
    </source>
</evidence>
<dbReference type="InterPro" id="IPR048254">
    <property type="entry name" value="CDP_ALCOHOL_P_TRANSF_CS"/>
</dbReference>
<keyword evidence="6 13" id="KW-1133">Transmembrane helix</keyword>
<evidence type="ECO:0000313" key="15">
    <source>
        <dbReference type="Proteomes" id="UP000194360"/>
    </source>
</evidence>
<keyword evidence="15" id="KW-1185">Reference proteome</keyword>
<dbReference type="AlphaFoldDB" id="A0A1Y2N1H1"/>
<dbReference type="PIRSF" id="PIRSF000847">
    <property type="entry name" value="Phos_ph_gly_syn"/>
    <property type="match status" value="1"/>
</dbReference>
<sequence>MSSPQPTGGTVPVGGQAPLLNIANALTCLRLLLVPVFVAALFVEGGEDTFWRMTAFTVFVVAALTDRLDGQLARSRGLVTWFGALADPIADKALTGAALVGLSMLGVVPWWVTIVILGREIGITVLRFLVIRRGVIPASRGGKAKTVAQTFAIGLFLLPLPLLFPEALTAVLAVQWTVLVVALALTVGTGIDYVLKAVRANA</sequence>
<comment type="subcellular location">
    <subcellularLocation>
        <location evidence="1">Membrane</location>
        <topology evidence="1">Multi-pass membrane protein</topology>
    </subcellularLocation>
</comment>
<dbReference type="Pfam" id="PF01066">
    <property type="entry name" value="CDP-OH_P_transf"/>
    <property type="match status" value="1"/>
</dbReference>
<evidence type="ECO:0000256" key="11">
    <source>
        <dbReference type="NCBIfam" id="TIGR00560"/>
    </source>
</evidence>
<keyword evidence="3" id="KW-0444">Lipid biosynthesis</keyword>
<keyword evidence="5 13" id="KW-0812">Transmembrane</keyword>
<dbReference type="STRING" id="2074.BG845_02228"/>
<evidence type="ECO:0000256" key="6">
    <source>
        <dbReference type="ARBA" id="ARBA00022989"/>
    </source>
</evidence>
<organism evidence="14 15">
    <name type="scientific">Pseudonocardia autotrophica</name>
    <name type="common">Amycolata autotrophica</name>
    <name type="synonym">Nocardia autotrophica</name>
    <dbReference type="NCBI Taxonomy" id="2074"/>
    <lineage>
        <taxon>Bacteria</taxon>
        <taxon>Bacillati</taxon>
        <taxon>Actinomycetota</taxon>
        <taxon>Actinomycetes</taxon>
        <taxon>Pseudonocardiales</taxon>
        <taxon>Pseudonocardiaceae</taxon>
        <taxon>Pseudonocardia</taxon>
    </lineage>
</organism>
<reference evidence="14 15" key="1">
    <citation type="submission" date="2016-09" db="EMBL/GenBank/DDBJ databases">
        <title>Pseudonocardia autotrophica DSM535, a candidate organism with high potential of specific P450 cytochromes.</title>
        <authorList>
            <person name="Grumaz C."/>
            <person name="Vainshtein Y."/>
            <person name="Kirstahler P."/>
            <person name="Sohn K."/>
        </authorList>
    </citation>
    <scope>NUCLEOTIDE SEQUENCE [LARGE SCALE GENOMIC DNA]</scope>
    <source>
        <strain evidence="14 15">DSM 535</strain>
    </source>
</reference>
<accession>A0A1Y2N1H1</accession>
<dbReference type="RefSeq" id="WP_085912494.1">
    <property type="nucleotide sequence ID" value="NZ_AP018920.1"/>
</dbReference>
<dbReference type="PANTHER" id="PTHR14269:SF52">
    <property type="entry name" value="PHOSPHATIDYLGLYCEROPHOSPHATE SYNTHASE-RELATED"/>
    <property type="match status" value="1"/>
</dbReference>
<dbReference type="EMBL" id="MIGB01000009">
    <property type="protein sequence ID" value="OSY41326.1"/>
    <property type="molecule type" value="Genomic_DNA"/>
</dbReference>
<evidence type="ECO:0000256" key="10">
    <source>
        <dbReference type="ARBA" id="ARBA00023264"/>
    </source>
</evidence>
<feature type="transmembrane region" description="Helical" evidence="13">
    <location>
        <begin position="146"/>
        <end position="164"/>
    </location>
</feature>
<evidence type="ECO:0000256" key="12">
    <source>
        <dbReference type="RuleBase" id="RU003750"/>
    </source>
</evidence>
<dbReference type="PANTHER" id="PTHR14269">
    <property type="entry name" value="CDP-DIACYLGLYCEROL--GLYCEROL-3-PHOSPHATE 3-PHOSPHATIDYLTRANSFERASE-RELATED"/>
    <property type="match status" value="1"/>
</dbReference>
<dbReference type="UniPathway" id="UPA00085"/>
<evidence type="ECO:0000256" key="3">
    <source>
        <dbReference type="ARBA" id="ARBA00022516"/>
    </source>
</evidence>
<dbReference type="InterPro" id="IPR000462">
    <property type="entry name" value="CDP-OH_P_trans"/>
</dbReference>
<comment type="caution">
    <text evidence="14">The sequence shown here is derived from an EMBL/GenBank/DDBJ whole genome shotgun (WGS) entry which is preliminary data.</text>
</comment>
<protein>
    <recommendedName>
        <fullName evidence="11">CDP-diacylglycerol--glycerol-3-phosphate 3-phosphatidyltransferase</fullName>
        <ecNumber evidence="11">2.7.8.5</ecNumber>
    </recommendedName>
</protein>
<evidence type="ECO:0000256" key="8">
    <source>
        <dbReference type="ARBA" id="ARBA00023136"/>
    </source>
</evidence>
<gene>
    <name evidence="14" type="primary">pgsA2_2</name>
    <name evidence="14" type="ORF">BG845_02228</name>
</gene>
<dbReference type="PROSITE" id="PS00379">
    <property type="entry name" value="CDP_ALCOHOL_P_TRANSF"/>
    <property type="match status" value="1"/>
</dbReference>
<dbReference type="GO" id="GO:0046474">
    <property type="term" value="P:glycerophospholipid biosynthetic process"/>
    <property type="evidence" value="ECO:0007669"/>
    <property type="project" value="TreeGrafter"/>
</dbReference>
<dbReference type="OrthoDB" id="9796672at2"/>
<keyword evidence="4 12" id="KW-0808">Transferase</keyword>
<evidence type="ECO:0000256" key="9">
    <source>
        <dbReference type="ARBA" id="ARBA00023209"/>
    </source>
</evidence>
<evidence type="ECO:0000313" key="14">
    <source>
        <dbReference type="EMBL" id="OSY41326.1"/>
    </source>
</evidence>
<dbReference type="InterPro" id="IPR050324">
    <property type="entry name" value="CDP-alcohol_PTase-I"/>
</dbReference>
<proteinExistence type="inferred from homology"/>
<keyword evidence="7" id="KW-0443">Lipid metabolism</keyword>
<dbReference type="GO" id="GO:0008444">
    <property type="term" value="F:CDP-diacylglycerol-glycerol-3-phosphate 3-phosphatidyltransferase activity"/>
    <property type="evidence" value="ECO:0007669"/>
    <property type="project" value="UniProtKB-UniRule"/>
</dbReference>
<keyword evidence="9" id="KW-0594">Phospholipid biosynthesis</keyword>
<comment type="similarity">
    <text evidence="2 12">Belongs to the CDP-alcohol phosphatidyltransferase class-I family.</text>
</comment>
<dbReference type="EC" id="2.7.8.5" evidence="11"/>
<evidence type="ECO:0000256" key="13">
    <source>
        <dbReference type="SAM" id="Phobius"/>
    </source>
</evidence>
<keyword evidence="8 13" id="KW-0472">Membrane</keyword>
<evidence type="ECO:0000256" key="1">
    <source>
        <dbReference type="ARBA" id="ARBA00004141"/>
    </source>
</evidence>
<dbReference type="InterPro" id="IPR004570">
    <property type="entry name" value="Phosphatidylglycerol_P_synth"/>
</dbReference>
<evidence type="ECO:0000256" key="2">
    <source>
        <dbReference type="ARBA" id="ARBA00010441"/>
    </source>
</evidence>
<evidence type="ECO:0000256" key="4">
    <source>
        <dbReference type="ARBA" id="ARBA00022679"/>
    </source>
</evidence>
<evidence type="ECO:0000256" key="7">
    <source>
        <dbReference type="ARBA" id="ARBA00023098"/>
    </source>
</evidence>
<dbReference type="GO" id="GO:0016020">
    <property type="term" value="C:membrane"/>
    <property type="evidence" value="ECO:0007669"/>
    <property type="project" value="UniProtKB-SubCell"/>
</dbReference>
<keyword evidence="10" id="KW-1208">Phospholipid metabolism</keyword>
<dbReference type="NCBIfam" id="TIGR00560">
    <property type="entry name" value="pgsA"/>
    <property type="match status" value="1"/>
</dbReference>
<dbReference type="Proteomes" id="UP000194360">
    <property type="component" value="Unassembled WGS sequence"/>
</dbReference>
<dbReference type="InterPro" id="IPR043130">
    <property type="entry name" value="CDP-OH_PTrfase_TM_dom"/>
</dbReference>
<name>A0A1Y2N1H1_PSEAH</name>
<feature type="transmembrane region" description="Helical" evidence="13">
    <location>
        <begin position="108"/>
        <end position="130"/>
    </location>
</feature>
<feature type="transmembrane region" description="Helical" evidence="13">
    <location>
        <begin position="170"/>
        <end position="195"/>
    </location>
</feature>
<feature type="transmembrane region" description="Helical" evidence="13">
    <location>
        <begin position="20"/>
        <end position="43"/>
    </location>
</feature>